<keyword evidence="2" id="KW-1185">Reference proteome</keyword>
<dbReference type="EMBL" id="PKUR01000002">
    <property type="protein sequence ID" value="PLW86648.1"/>
    <property type="molecule type" value="Genomic_DNA"/>
</dbReference>
<dbReference type="Pfam" id="PF09912">
    <property type="entry name" value="DUF2141"/>
    <property type="match status" value="1"/>
</dbReference>
<evidence type="ECO:0000313" key="1">
    <source>
        <dbReference type="EMBL" id="PLW86648.1"/>
    </source>
</evidence>
<sequence>MKKFWNAAIMALELAQPVQAADIDILVEGIREHTGQLYWTVFDTAADYQADSNPVIAAISRVSGDTVQVTLRGVDSGEYVVKLYHDENSNGKLDTNLVGLPREGYGFSNNAGQFGPPSFDEAKVTVNQDTQIQINLR</sequence>
<comment type="caution">
    <text evidence="1">The sequence shown here is derived from an EMBL/GenBank/DDBJ whole genome shotgun (WGS) entry which is preliminary data.</text>
</comment>
<protein>
    <submittedName>
        <fullName evidence="1">DUF2141 domain-containing protein</fullName>
    </submittedName>
</protein>
<dbReference type="Proteomes" id="UP000235162">
    <property type="component" value="Unassembled WGS sequence"/>
</dbReference>
<dbReference type="RefSeq" id="WP_066052047.1">
    <property type="nucleotide sequence ID" value="NZ_BMYL01000002.1"/>
</dbReference>
<reference evidence="1 2" key="1">
    <citation type="submission" date="2018-01" db="EMBL/GenBank/DDBJ databases">
        <title>The draft genome sequence of Halioglobus japonicus S1-36.</title>
        <authorList>
            <person name="Du Z.-J."/>
            <person name="Shi M.-J."/>
        </authorList>
    </citation>
    <scope>NUCLEOTIDE SEQUENCE [LARGE SCALE GENOMIC DNA]</scope>
    <source>
        <strain evidence="1 2">S1-36</strain>
    </source>
</reference>
<proteinExistence type="predicted"/>
<organism evidence="1 2">
    <name type="scientific">Halioglobus japonicus</name>
    <dbReference type="NCBI Taxonomy" id="930805"/>
    <lineage>
        <taxon>Bacteria</taxon>
        <taxon>Pseudomonadati</taxon>
        <taxon>Pseudomonadota</taxon>
        <taxon>Gammaproteobacteria</taxon>
        <taxon>Cellvibrionales</taxon>
        <taxon>Halieaceae</taxon>
        <taxon>Halioglobus</taxon>
    </lineage>
</organism>
<accession>A0AAP8MF14</accession>
<dbReference type="AlphaFoldDB" id="A0AAP8MF14"/>
<evidence type="ECO:0000313" key="2">
    <source>
        <dbReference type="Proteomes" id="UP000235162"/>
    </source>
</evidence>
<gene>
    <name evidence="1" type="ORF">C0029_09645</name>
</gene>
<dbReference type="KEGG" id="hja:BST95_10620"/>
<name>A0AAP8MF14_9GAMM</name>
<dbReference type="InterPro" id="IPR018673">
    <property type="entry name" value="DUF2141"/>
</dbReference>